<dbReference type="SUPFAM" id="SSF81296">
    <property type="entry name" value="E set domains"/>
    <property type="match status" value="1"/>
</dbReference>
<dbReference type="EC" id="3.6.4.13" evidence="2"/>
<keyword evidence="8" id="KW-0539">Nucleus</keyword>
<dbReference type="FunFam" id="3.40.50.300:FF:000062">
    <property type="entry name" value="U5 small nuclear ribonucleoprotein helicase"/>
    <property type="match status" value="1"/>
</dbReference>
<dbReference type="OrthoDB" id="5575at2759"/>
<keyword evidence="6" id="KW-0347">Helicase</keyword>
<feature type="compositionally biased region" description="Acidic residues" evidence="10">
    <location>
        <begin position="2209"/>
        <end position="2236"/>
    </location>
</feature>
<dbReference type="Gene3D" id="3.40.50.300">
    <property type="entry name" value="P-loop containing nucleotide triphosphate hydrolases"/>
    <property type="match status" value="4"/>
</dbReference>
<dbReference type="InterPro" id="IPR027417">
    <property type="entry name" value="P-loop_NTPase"/>
</dbReference>
<dbReference type="InterPro" id="IPR050474">
    <property type="entry name" value="Hel308_SKI2-like"/>
</dbReference>
<dbReference type="FunFam" id="1.10.150.20:FF:000013">
    <property type="entry name" value="U5 small nuclear ribonucleoprotein kDa helicase"/>
    <property type="match status" value="1"/>
</dbReference>
<dbReference type="Proteomes" id="UP000054845">
    <property type="component" value="Unassembled WGS sequence"/>
</dbReference>
<keyword evidence="4" id="KW-0547">Nucleotide-binding</keyword>
<dbReference type="GO" id="GO:0003724">
    <property type="term" value="F:RNA helicase activity"/>
    <property type="evidence" value="ECO:0007669"/>
    <property type="project" value="UniProtKB-EC"/>
</dbReference>
<dbReference type="Pfam" id="PF23445">
    <property type="entry name" value="WHD_SNRNP200"/>
    <property type="match status" value="2"/>
</dbReference>
<dbReference type="InterPro" id="IPR048863">
    <property type="entry name" value="BRR2_plug"/>
</dbReference>
<keyword evidence="7" id="KW-0067">ATP-binding</keyword>
<dbReference type="FunFam" id="1.10.150.20:FF:000004">
    <property type="entry name" value="U5 small nuclear ribonucleoprotein helicase"/>
    <property type="match status" value="1"/>
</dbReference>
<keyword evidence="5" id="KW-0378">Hydrolase</keyword>
<dbReference type="PANTHER" id="PTHR47961">
    <property type="entry name" value="DNA POLYMERASE THETA, PUTATIVE (AFU_ORTHOLOGUE AFUA_1G05260)-RELATED"/>
    <property type="match status" value="1"/>
</dbReference>
<evidence type="ECO:0000256" key="10">
    <source>
        <dbReference type="SAM" id="MobiDB-lite"/>
    </source>
</evidence>
<dbReference type="FunFam" id="2.60.40.150:FF:000133">
    <property type="entry name" value="Pre-mRNA splicing helicase, putative"/>
    <property type="match status" value="1"/>
</dbReference>
<name>A0A0P1BL77_9BASI</name>
<dbReference type="GO" id="GO:0003676">
    <property type="term" value="F:nucleic acid binding"/>
    <property type="evidence" value="ECO:0007669"/>
    <property type="project" value="InterPro"/>
</dbReference>
<dbReference type="InterPro" id="IPR035892">
    <property type="entry name" value="C2_domain_sf"/>
</dbReference>
<dbReference type="SUPFAM" id="SSF46785">
    <property type="entry name" value="Winged helix' DNA-binding domain"/>
    <property type="match status" value="1"/>
</dbReference>
<dbReference type="CDD" id="cd18019">
    <property type="entry name" value="DEXHc_Brr2_1"/>
    <property type="match status" value="1"/>
</dbReference>
<dbReference type="PROSITE" id="PS51194">
    <property type="entry name" value="HELICASE_CTER"/>
    <property type="match status" value="1"/>
</dbReference>
<dbReference type="SMART" id="SM00490">
    <property type="entry name" value="HELICc"/>
    <property type="match status" value="2"/>
</dbReference>
<evidence type="ECO:0000256" key="6">
    <source>
        <dbReference type="ARBA" id="ARBA00022806"/>
    </source>
</evidence>
<dbReference type="Pfam" id="PF18149">
    <property type="entry name" value="Helicase_PWI"/>
    <property type="match status" value="1"/>
</dbReference>
<dbReference type="FunFam" id="3.40.50.300:FF:000102">
    <property type="entry name" value="RNA helicase, activating signal cointegrator 1"/>
    <property type="match status" value="1"/>
</dbReference>
<feature type="compositionally biased region" description="Low complexity" evidence="10">
    <location>
        <begin position="291"/>
        <end position="305"/>
    </location>
</feature>
<feature type="domain" description="Helicase ATP-binding" evidence="11">
    <location>
        <begin position="547"/>
        <end position="731"/>
    </location>
</feature>
<dbReference type="GO" id="GO:0005682">
    <property type="term" value="C:U5 snRNP"/>
    <property type="evidence" value="ECO:0007669"/>
    <property type="project" value="UniProtKB-ARBA"/>
</dbReference>
<dbReference type="GO" id="GO:0003678">
    <property type="term" value="F:DNA helicase activity"/>
    <property type="evidence" value="ECO:0007669"/>
    <property type="project" value="TreeGrafter"/>
</dbReference>
<dbReference type="Pfam" id="PF21188">
    <property type="entry name" value="BRR2_plug"/>
    <property type="match status" value="1"/>
</dbReference>
<dbReference type="CDD" id="cd18021">
    <property type="entry name" value="DEXHc_Brr2_2"/>
    <property type="match status" value="1"/>
</dbReference>
<dbReference type="InterPro" id="IPR014001">
    <property type="entry name" value="Helicase_ATP-bd"/>
</dbReference>
<dbReference type="SUPFAM" id="SSF158702">
    <property type="entry name" value="Sec63 N-terminal domain-like"/>
    <property type="match status" value="2"/>
</dbReference>
<evidence type="ECO:0000256" key="3">
    <source>
        <dbReference type="ARBA" id="ARBA00022737"/>
    </source>
</evidence>
<feature type="region of interest" description="Disordered" evidence="10">
    <location>
        <begin position="223"/>
        <end position="311"/>
    </location>
</feature>
<evidence type="ECO:0000259" key="12">
    <source>
        <dbReference type="PROSITE" id="PS51194"/>
    </source>
</evidence>
<dbReference type="Gene3D" id="1.10.10.10">
    <property type="entry name" value="Winged helix-like DNA-binding domain superfamily/Winged helix DNA-binding domain"/>
    <property type="match status" value="2"/>
</dbReference>
<dbReference type="GO" id="GO:0016787">
    <property type="term" value="F:hydrolase activity"/>
    <property type="evidence" value="ECO:0007669"/>
    <property type="project" value="UniProtKB-KW"/>
</dbReference>
<evidence type="ECO:0000256" key="2">
    <source>
        <dbReference type="ARBA" id="ARBA00012552"/>
    </source>
</evidence>
<reference evidence="13 14" key="1">
    <citation type="submission" date="2014-09" db="EMBL/GenBank/DDBJ databases">
        <authorList>
            <person name="Magalhaes I.L.F."/>
            <person name="Oliveira U."/>
            <person name="Santos F.R."/>
            <person name="Vidigal T.H.D.A."/>
            <person name="Brescovit A.D."/>
            <person name="Santos A.J."/>
        </authorList>
    </citation>
    <scope>NUCLEOTIDE SEQUENCE [LARGE SCALE GENOMIC DNA]</scope>
</reference>
<accession>A0A0P1BL77</accession>
<dbReference type="Gene3D" id="2.60.40.150">
    <property type="entry name" value="C2 domain"/>
    <property type="match status" value="2"/>
</dbReference>
<feature type="compositionally biased region" description="Acidic residues" evidence="10">
    <location>
        <begin position="2243"/>
        <end position="2252"/>
    </location>
</feature>
<dbReference type="InterPro" id="IPR011545">
    <property type="entry name" value="DEAD/DEAH_box_helicase_dom"/>
</dbReference>
<dbReference type="InterPro" id="IPR036388">
    <property type="entry name" value="WH-like_DNA-bd_sf"/>
</dbReference>
<dbReference type="SMART" id="SM00382">
    <property type="entry name" value="AAA"/>
    <property type="match status" value="2"/>
</dbReference>
<dbReference type="Gene3D" id="1.10.3380.10">
    <property type="entry name" value="Sec63 N-terminal domain-like domain"/>
    <property type="match status" value="2"/>
</dbReference>
<dbReference type="PIRSF" id="PIRSF039073">
    <property type="entry name" value="BRR2"/>
    <property type="match status" value="1"/>
</dbReference>
<dbReference type="FunFam" id="1.10.10.10:FF:000012">
    <property type="entry name" value="U5 small nuclear ribonucleoprotein helicase"/>
    <property type="match status" value="1"/>
</dbReference>
<protein>
    <recommendedName>
        <fullName evidence="2">RNA helicase</fullName>
        <ecNumber evidence="2">3.6.4.13</ecNumber>
    </recommendedName>
</protein>
<dbReference type="InterPro" id="IPR057842">
    <property type="entry name" value="WH_MER3"/>
</dbReference>
<dbReference type="FunFam" id="3.40.50.300:FF:000254">
    <property type="entry name" value="U5 small nuclear ribonucleoprotein helicase"/>
    <property type="match status" value="1"/>
</dbReference>
<feature type="region of interest" description="Disordered" evidence="10">
    <location>
        <begin position="2200"/>
        <end position="2252"/>
    </location>
</feature>
<sequence length="2252" mass="251386">MPPKKPDLSGYQYSAISSLVTQTDRRLVDRHDNEPSGAPESLIGRISHKDMGARVVREQAKDVEKKKRKAMDEGEIRLNKKGNANGGAAASNAGGGGLGGSYADVLQATADIEGLTYVPRTAETRQTYEMILNIVLRALGDQTSDVVRSATDGVIETLKLDDMRDHEKAKEVESILGTAMSQESFGQLVNLSKKLTDYSAEGEDVRDPDADKRNVLDEDGVAVLFEGEDEDEEEEGETYVVREESDDEDDAPAAANGDEDEDAADGADSTSDAEAEGDAKVTIGGDGGQGASTSTSSKAKSGPASRTSDTLTPFDVDAFWLQRLVAASYPDEHESSSKASKALEILAQDTPARDAENDLMELFDYEHFDIVQTLIKNRELVVWCTRLGRADESSRADVEVSMREAGVGWILKALRGAGDAKAGAKGSAAAAGLKPLDIDEDAKARARKITTAAALAPGSTLAPRKGVDLEAMAFTAGGHLNTNAKVRLPEGSFKRSKKGYEEIHVPAPVKKDVPASERIQMSSLPAWAQTAFPGAKELNAVQSKCYPIAFGSDEPMLLCAPTGAGKTNVAMLTILNELGKWRDEETGTFDLTAFKIVYVAPMKALVAEQTENFRARLSHFGVQVNELTGDSQLTKQQIADTQIIVTTPEKWDVVSRKSTDSSYTNLVRLMIVDEIHLLHDDRGPVLEAIIARTIRRMEQLNDPVRLVGLSATLPNYKDVATFLRVNTKRGLFYFEASYRPCPLQQEYVGITEKKAIKRFQIMNDVCYEKTLDQAGKNQVMIFVHSRKETAKTAKFIRDMAMEQDTLARFLPQSSASREVLQTEIENVKDANLRDVMPYGFGIHHAGMGRADRQLVEDLFGDGHLQVLVSTATLAWGVNLPAHTVIIKGTQIYNPEKGRWAELSPQDMLQMLGRAGRPQYDTFGEGIIITNHDQLQYYLSLLNQQLPIESQLVSRLADNLNAEIVLGTIRNRDEAVAWLGYTYLYVRMLRSPALYSVTADYAEDDPFLEQKRADIIHSAAVWLEKSGMVRYDRRTGQFATNDLGRVGSHFYVSHTSMSTYLQHLKPHMGLIELFRVFSLSDEFKHQMVRQDEKLEVGKLLERVPIPVKETLEDPAAKINVLLQTWISQLKLEGYVLAADMVYVTQSAGRILRALFEICLKRGYARLSHVALDLSKMAESRQWNSMTPLRQFKGVPPALVRRLERMEYPFHRLRDLEPNEIGELIGEPKAGRLVHRLVHQFPKLELQAFFQPVTRSLLHVQLTITPDFQWEEKHHGHAQLFHILVEDVDGEIILFHDTFQLRQRYAEEEHQVSFTVPVTDPVPPNYFISVVSDKWLQSEVRLPISFKNLILPEKFPPHTRLEDRQPMPVSGLESKDAQALFQSQFGTFNKVQTQTYHTIYETDDSAFVGAPTGAGKTVIAELAMLRLWNNSSAKGESQTPRTVCLVPFLEMLAPRVAEWKAKFGAYRGGREIVGLTGETSADLRLLEMADVIVATPDQWDVLSRRWRQRKNVQSIGLYVADEVHMLGDWRLAATYEVVLSRARFVAAQTGNATRFVALSVPLGNAKDVGDWLGAPSSAVYNFSPAARPVPVEVHIQSFSIPHFPSLMIAMVKPAYLSIIEHAAESPVLAFVPSRKQTKLTANDLLAYVLSESEREDGESRFLNIEMNDLKPHLQRLQDRELAELLEHGIGYYHESLSRGDKAIVERLYNAGAIQVVIASRETAWSIPLTAHMVLILSVQTYEGKEHRYVDYPLTDVLQMVGKATRRGPEGQSSRVILLLQTTRKAFFMKFLAEGLPIESRLGSYAQDFFNAEIVARTIDDKQSAVDILTWTLMYRRLQQNPQAYNCQGSSMQHIGDFLSELVETSLADLENSKCIAIEDEMDVAPLNLGMISSFYNISYVTIDVFNMSLKERTKLKGLLEIVSSSAEFEDLPIRQHEDVVLRRIYDRLPHKLDRINLQTPYHKVFVLLQAHFARLSLPADLENDQRLILTKILNLLSACVDVMSSNAFLNALVAMELSQMCVQAVWDRDSPLRQVPHFTADTIARCKARGIEDVFALGDTLPDLSDKERDDLLRLDKRQLADVAKFTNNFPYIEVSFNIEDQDALASGTPITMNVNLAKDDDEEEEDEASDPTVVAPFYPNKKLCNWWLIVGDPGARTLLSIKRVTITKSLNAKLEFTLPKGTHSRLRLYLMSDSYIGADREVELPSLEVAEGEDSDEEDEDEDEEDEEEEEEEEEESGAAGGAGDEDVEMADA</sequence>
<dbReference type="Pfam" id="PF00271">
    <property type="entry name" value="Helicase_C"/>
    <property type="match status" value="1"/>
</dbReference>
<dbReference type="CDD" id="cd18795">
    <property type="entry name" value="SF2_C_Ski2"/>
    <property type="match status" value="1"/>
</dbReference>
<feature type="domain" description="Helicase C-terminal" evidence="12">
    <location>
        <begin position="742"/>
        <end position="959"/>
    </location>
</feature>
<dbReference type="PANTHER" id="PTHR47961:SF4">
    <property type="entry name" value="ACTIVATING SIGNAL COINTEGRATOR 1 COMPLEX SUBUNIT 3"/>
    <property type="match status" value="1"/>
</dbReference>
<dbReference type="InterPro" id="IPR041094">
    <property type="entry name" value="Brr2_helicase_PWI"/>
</dbReference>
<dbReference type="FunFam" id="1.10.10.10:FF:000024">
    <property type="entry name" value="U5 small nuclear ribonucleoprotein helicase"/>
    <property type="match status" value="1"/>
</dbReference>
<dbReference type="GO" id="GO:0005524">
    <property type="term" value="F:ATP binding"/>
    <property type="evidence" value="ECO:0007669"/>
    <property type="project" value="UniProtKB-KW"/>
</dbReference>
<dbReference type="Pfam" id="PF00270">
    <property type="entry name" value="DEAD"/>
    <property type="match status" value="2"/>
</dbReference>
<evidence type="ECO:0000313" key="14">
    <source>
        <dbReference type="Proteomes" id="UP000054845"/>
    </source>
</evidence>
<proteinExistence type="predicted"/>
<keyword evidence="14" id="KW-1185">Reference proteome</keyword>
<dbReference type="InterPro" id="IPR036390">
    <property type="entry name" value="WH_DNA-bd_sf"/>
</dbReference>
<dbReference type="InterPro" id="IPR004179">
    <property type="entry name" value="Sec63-dom"/>
</dbReference>
<evidence type="ECO:0000256" key="4">
    <source>
        <dbReference type="ARBA" id="ARBA00022741"/>
    </source>
</evidence>
<evidence type="ECO:0000313" key="13">
    <source>
        <dbReference type="EMBL" id="CEH16880.1"/>
    </source>
</evidence>
<dbReference type="Gene3D" id="1.10.150.20">
    <property type="entry name" value="5' to 3' exonuclease, C-terminal subdomain"/>
    <property type="match status" value="2"/>
</dbReference>
<feature type="region of interest" description="Disordered" evidence="10">
    <location>
        <begin position="57"/>
        <end position="87"/>
    </location>
</feature>
<dbReference type="InterPro" id="IPR014756">
    <property type="entry name" value="Ig_E-set"/>
</dbReference>
<dbReference type="STRING" id="401625.A0A0P1BL77"/>
<dbReference type="SMART" id="SM00973">
    <property type="entry name" value="Sec63"/>
    <property type="match status" value="2"/>
</dbReference>
<dbReference type="FunFam" id="1.10.3380.10:FF:000002">
    <property type="entry name" value="Activating signal cointegrator 1 complex subunit 3"/>
    <property type="match status" value="1"/>
</dbReference>
<feature type="compositionally biased region" description="Acidic residues" evidence="10">
    <location>
        <begin position="226"/>
        <end position="237"/>
    </location>
</feature>
<dbReference type="FunFam" id="1.10.3380.10:FF:000001">
    <property type="entry name" value="U5 small nuclear ribonucleoprotein helicase"/>
    <property type="match status" value="1"/>
</dbReference>
<dbReference type="FunFam" id="3.40.50.300:FF:000368">
    <property type="entry name" value="U5 small nuclear ribonucleoprotein 200 kDa helicase"/>
    <property type="match status" value="1"/>
</dbReference>
<evidence type="ECO:0000256" key="5">
    <source>
        <dbReference type="ARBA" id="ARBA00022801"/>
    </source>
</evidence>
<dbReference type="GO" id="GO:0000393">
    <property type="term" value="P:spliceosomal conformational changes to generate catalytic conformation"/>
    <property type="evidence" value="ECO:0007669"/>
    <property type="project" value="UniProtKB-ARBA"/>
</dbReference>
<evidence type="ECO:0000256" key="7">
    <source>
        <dbReference type="ARBA" id="ARBA00022840"/>
    </source>
</evidence>
<comment type="subcellular location">
    <subcellularLocation>
        <location evidence="1">Nucleus</location>
    </subcellularLocation>
</comment>
<dbReference type="FunFam" id="2.60.40.150:FF:000004">
    <property type="entry name" value="RNA helicase, activating signal cointegrator 1"/>
    <property type="match status" value="1"/>
</dbReference>
<keyword evidence="3" id="KW-0677">Repeat</keyword>
<dbReference type="InterPro" id="IPR001650">
    <property type="entry name" value="Helicase_C-like"/>
</dbReference>
<feature type="compositionally biased region" description="Acidic residues" evidence="10">
    <location>
        <begin position="244"/>
        <end position="276"/>
    </location>
</feature>
<evidence type="ECO:0000259" key="11">
    <source>
        <dbReference type="PROSITE" id="PS51192"/>
    </source>
</evidence>
<feature type="domain" description="Helicase ATP-binding" evidence="11">
    <location>
        <begin position="1395"/>
        <end position="1578"/>
    </location>
</feature>
<comment type="catalytic activity">
    <reaction evidence="9">
        <text>ATP + H2O = ADP + phosphate + H(+)</text>
        <dbReference type="Rhea" id="RHEA:13065"/>
        <dbReference type="ChEBI" id="CHEBI:15377"/>
        <dbReference type="ChEBI" id="CHEBI:15378"/>
        <dbReference type="ChEBI" id="CHEBI:30616"/>
        <dbReference type="ChEBI" id="CHEBI:43474"/>
        <dbReference type="ChEBI" id="CHEBI:456216"/>
        <dbReference type="EC" id="3.6.4.13"/>
    </reaction>
</comment>
<dbReference type="PROSITE" id="PS51192">
    <property type="entry name" value="HELICASE_ATP_BIND_1"/>
    <property type="match status" value="2"/>
</dbReference>
<dbReference type="SMART" id="SM00487">
    <property type="entry name" value="DEXDc"/>
    <property type="match status" value="2"/>
</dbReference>
<evidence type="ECO:0000256" key="8">
    <source>
        <dbReference type="ARBA" id="ARBA00023242"/>
    </source>
</evidence>
<feature type="compositionally biased region" description="Basic and acidic residues" evidence="10">
    <location>
        <begin position="57"/>
        <end position="78"/>
    </location>
</feature>
<evidence type="ECO:0000256" key="9">
    <source>
        <dbReference type="ARBA" id="ARBA00047984"/>
    </source>
</evidence>
<dbReference type="InterPro" id="IPR003593">
    <property type="entry name" value="AAA+_ATPase"/>
</dbReference>
<evidence type="ECO:0000256" key="1">
    <source>
        <dbReference type="ARBA" id="ARBA00004123"/>
    </source>
</evidence>
<dbReference type="EMBL" id="CCYA01000253">
    <property type="protein sequence ID" value="CEH16880.1"/>
    <property type="molecule type" value="Genomic_DNA"/>
</dbReference>
<dbReference type="GO" id="GO:0000712">
    <property type="term" value="P:resolution of meiotic recombination intermediates"/>
    <property type="evidence" value="ECO:0007669"/>
    <property type="project" value="TreeGrafter"/>
</dbReference>
<organism evidence="13 14">
    <name type="scientific">Ceraceosorus bombacis</name>
    <dbReference type="NCBI Taxonomy" id="401625"/>
    <lineage>
        <taxon>Eukaryota</taxon>
        <taxon>Fungi</taxon>
        <taxon>Dikarya</taxon>
        <taxon>Basidiomycota</taxon>
        <taxon>Ustilaginomycotina</taxon>
        <taxon>Exobasidiomycetes</taxon>
        <taxon>Ceraceosorales</taxon>
        <taxon>Ceraceosoraceae</taxon>
        <taxon>Ceraceosorus</taxon>
    </lineage>
</organism>
<dbReference type="Pfam" id="PF02889">
    <property type="entry name" value="Sec63"/>
    <property type="match status" value="2"/>
</dbReference>
<dbReference type="SUPFAM" id="SSF52540">
    <property type="entry name" value="P-loop containing nucleoside triphosphate hydrolases"/>
    <property type="match status" value="4"/>
</dbReference>